<evidence type="ECO:0000256" key="1">
    <source>
        <dbReference type="SAM" id="Phobius"/>
    </source>
</evidence>
<dbReference type="Pfam" id="PF00059">
    <property type="entry name" value="Lectin_C"/>
    <property type="match status" value="1"/>
</dbReference>
<dbReference type="CDD" id="cd00037">
    <property type="entry name" value="CLECT"/>
    <property type="match status" value="1"/>
</dbReference>
<dbReference type="InterPro" id="IPR016186">
    <property type="entry name" value="C-type_lectin-like/link_sf"/>
</dbReference>
<dbReference type="InterPro" id="IPR050111">
    <property type="entry name" value="C-type_lectin/snaclec_domain"/>
</dbReference>
<reference evidence="3" key="1">
    <citation type="submission" date="2019-06" db="EMBL/GenBank/DDBJ databases">
        <authorList>
            <consortium name="Wellcome Sanger Institute Data Sharing"/>
        </authorList>
    </citation>
    <scope>NUCLEOTIDE SEQUENCE [LARGE SCALE GENOMIC DNA]</scope>
</reference>
<dbReference type="InterPro" id="IPR001304">
    <property type="entry name" value="C-type_lectin-like"/>
</dbReference>
<keyword evidence="1" id="KW-0472">Membrane</keyword>
<proteinExistence type="predicted"/>
<protein>
    <recommendedName>
        <fullName evidence="2">C-type lectin domain-containing protein</fullName>
    </recommendedName>
</protein>
<dbReference type="FunCoup" id="A0A673BZN7">
    <property type="interactions" value="841"/>
</dbReference>
<keyword evidence="1" id="KW-1133">Transmembrane helix</keyword>
<dbReference type="Ensembl" id="ENSSORT00005046753.1">
    <property type="protein sequence ID" value="ENSSORP00005045598.1"/>
    <property type="gene ID" value="ENSSORG00005020949.1"/>
</dbReference>
<keyword evidence="4" id="KW-1185">Reference proteome</keyword>
<organism evidence="3 4">
    <name type="scientific">Sphaeramia orbicularis</name>
    <name type="common">orbiculate cardinalfish</name>
    <dbReference type="NCBI Taxonomy" id="375764"/>
    <lineage>
        <taxon>Eukaryota</taxon>
        <taxon>Metazoa</taxon>
        <taxon>Chordata</taxon>
        <taxon>Craniata</taxon>
        <taxon>Vertebrata</taxon>
        <taxon>Euteleostomi</taxon>
        <taxon>Actinopterygii</taxon>
        <taxon>Neopterygii</taxon>
        <taxon>Teleostei</taxon>
        <taxon>Neoteleostei</taxon>
        <taxon>Acanthomorphata</taxon>
        <taxon>Gobiaria</taxon>
        <taxon>Kurtiformes</taxon>
        <taxon>Apogonoidei</taxon>
        <taxon>Apogonidae</taxon>
        <taxon>Apogoninae</taxon>
        <taxon>Sphaeramia</taxon>
    </lineage>
</organism>
<feature type="transmembrane region" description="Helical" evidence="1">
    <location>
        <begin position="6"/>
        <end position="30"/>
    </location>
</feature>
<evidence type="ECO:0000259" key="2">
    <source>
        <dbReference type="PROSITE" id="PS50041"/>
    </source>
</evidence>
<dbReference type="AlphaFoldDB" id="A0A673BZN7"/>
<name>A0A673BZN7_9TELE</name>
<reference evidence="3" key="3">
    <citation type="submission" date="2025-09" db="UniProtKB">
        <authorList>
            <consortium name="Ensembl"/>
        </authorList>
    </citation>
    <scope>IDENTIFICATION</scope>
</reference>
<dbReference type="Gene3D" id="3.10.100.10">
    <property type="entry name" value="Mannose-Binding Protein A, subunit A"/>
    <property type="match status" value="1"/>
</dbReference>
<dbReference type="SUPFAM" id="SSF56436">
    <property type="entry name" value="C-type lectin-like"/>
    <property type="match status" value="1"/>
</dbReference>
<dbReference type="InParanoid" id="A0A673BZN7"/>
<evidence type="ECO:0000313" key="4">
    <source>
        <dbReference type="Proteomes" id="UP000472271"/>
    </source>
</evidence>
<keyword evidence="1" id="KW-0812">Transmembrane</keyword>
<sequence length="171" mass="19443">MCTVYLLIRFLFMQMALALVVGVFLSGVWLGPHVSKVYKTCKVCPSGWAVFDGRCYLFNMQEKEWIDAERTCTSLGANLASLRNARVLKFITDMIYTATGSSKKTWVGGHDAEGLWLWSDGSHFAFKDWAKGEPNNEKEKEHCMEMNFKGKYVNDESCSMKNSYVCAKDMI</sequence>
<feature type="domain" description="C-type lectin" evidence="2">
    <location>
        <begin position="51"/>
        <end position="167"/>
    </location>
</feature>
<reference evidence="3" key="2">
    <citation type="submission" date="2025-08" db="UniProtKB">
        <authorList>
            <consortium name="Ensembl"/>
        </authorList>
    </citation>
    <scope>IDENTIFICATION</scope>
</reference>
<dbReference type="PANTHER" id="PTHR22803">
    <property type="entry name" value="MANNOSE, PHOSPHOLIPASE, LECTIN RECEPTOR RELATED"/>
    <property type="match status" value="1"/>
</dbReference>
<dbReference type="SMART" id="SM00034">
    <property type="entry name" value="CLECT"/>
    <property type="match status" value="1"/>
</dbReference>
<evidence type="ECO:0000313" key="3">
    <source>
        <dbReference type="Ensembl" id="ENSSORP00005045598.1"/>
    </source>
</evidence>
<dbReference type="Proteomes" id="UP000472271">
    <property type="component" value="Chromosome 2"/>
</dbReference>
<accession>A0A673BZN7</accession>
<dbReference type="InterPro" id="IPR016187">
    <property type="entry name" value="CTDL_fold"/>
</dbReference>
<dbReference type="PROSITE" id="PS50041">
    <property type="entry name" value="C_TYPE_LECTIN_2"/>
    <property type="match status" value="1"/>
</dbReference>